<evidence type="ECO:0000256" key="1">
    <source>
        <dbReference type="ARBA" id="ARBA00004741"/>
    </source>
</evidence>
<evidence type="ECO:0000256" key="10">
    <source>
        <dbReference type="RuleBase" id="RU361254"/>
    </source>
</evidence>
<dbReference type="EC" id="4.2.1.51" evidence="2 10"/>
<reference evidence="13" key="2">
    <citation type="submission" date="2020-09" db="EMBL/GenBank/DDBJ databases">
        <authorList>
            <person name="Sun Q."/>
            <person name="Zhou Y."/>
        </authorList>
    </citation>
    <scope>NUCLEOTIDE SEQUENCE</scope>
    <source>
        <strain evidence="13">CGMCC 1.12827</strain>
    </source>
</reference>
<dbReference type="CDD" id="cd13632">
    <property type="entry name" value="PBP2_Aa-PDT_like"/>
    <property type="match status" value="1"/>
</dbReference>
<dbReference type="InterPro" id="IPR002912">
    <property type="entry name" value="ACT_dom"/>
</dbReference>
<reference evidence="13" key="1">
    <citation type="journal article" date="2014" name="Int. J. Syst. Evol. Microbiol.">
        <title>Complete genome sequence of Corynebacterium casei LMG S-19264T (=DSM 44701T), isolated from a smear-ripened cheese.</title>
        <authorList>
            <consortium name="US DOE Joint Genome Institute (JGI-PGF)"/>
            <person name="Walter F."/>
            <person name="Albersmeier A."/>
            <person name="Kalinowski J."/>
            <person name="Ruckert C."/>
        </authorList>
    </citation>
    <scope>NUCLEOTIDE SEQUENCE</scope>
    <source>
        <strain evidence="13">CGMCC 1.12827</strain>
    </source>
</reference>
<comment type="catalytic activity">
    <reaction evidence="8 10">
        <text>prephenate + H(+) = 3-phenylpyruvate + CO2 + H2O</text>
        <dbReference type="Rhea" id="RHEA:21648"/>
        <dbReference type="ChEBI" id="CHEBI:15377"/>
        <dbReference type="ChEBI" id="CHEBI:15378"/>
        <dbReference type="ChEBI" id="CHEBI:16526"/>
        <dbReference type="ChEBI" id="CHEBI:18005"/>
        <dbReference type="ChEBI" id="CHEBI:29934"/>
        <dbReference type="EC" id="4.2.1.51"/>
    </reaction>
</comment>
<evidence type="ECO:0000256" key="8">
    <source>
        <dbReference type="ARBA" id="ARBA00047848"/>
    </source>
</evidence>
<dbReference type="Pfam" id="PF01842">
    <property type="entry name" value="ACT"/>
    <property type="match status" value="1"/>
</dbReference>
<dbReference type="GO" id="GO:0009094">
    <property type="term" value="P:L-phenylalanine biosynthetic process"/>
    <property type="evidence" value="ECO:0007669"/>
    <property type="project" value="UniProtKB-KW"/>
</dbReference>
<comment type="caution">
    <text evidence="13">The sequence shown here is derived from an EMBL/GenBank/DDBJ whole genome shotgun (WGS) entry which is preliminary data.</text>
</comment>
<evidence type="ECO:0000256" key="9">
    <source>
        <dbReference type="PIRSR" id="PIRSR001500-2"/>
    </source>
</evidence>
<dbReference type="PROSITE" id="PS51171">
    <property type="entry name" value="PREPHENATE_DEHYDR_3"/>
    <property type="match status" value="1"/>
</dbReference>
<dbReference type="GO" id="GO:0004664">
    <property type="term" value="F:prephenate dehydratase activity"/>
    <property type="evidence" value="ECO:0007669"/>
    <property type="project" value="UniProtKB-UniRule"/>
</dbReference>
<dbReference type="InterPro" id="IPR045865">
    <property type="entry name" value="ACT-like_dom_sf"/>
</dbReference>
<dbReference type="InterPro" id="IPR001086">
    <property type="entry name" value="Preph_deHydtase"/>
</dbReference>
<accession>A0A916TFB5</accession>
<dbReference type="InterPro" id="IPR018528">
    <property type="entry name" value="Preph_deHydtase_CS"/>
</dbReference>
<keyword evidence="7 10" id="KW-0456">Lyase</keyword>
<evidence type="ECO:0000256" key="2">
    <source>
        <dbReference type="ARBA" id="ARBA00013147"/>
    </source>
</evidence>
<evidence type="ECO:0000259" key="11">
    <source>
        <dbReference type="PROSITE" id="PS51171"/>
    </source>
</evidence>
<dbReference type="CDD" id="cd04905">
    <property type="entry name" value="ACT_CM-PDT"/>
    <property type="match status" value="1"/>
</dbReference>
<evidence type="ECO:0000313" key="13">
    <source>
        <dbReference type="EMBL" id="GGB43187.1"/>
    </source>
</evidence>
<proteinExistence type="predicted"/>
<evidence type="ECO:0000256" key="6">
    <source>
        <dbReference type="ARBA" id="ARBA00023222"/>
    </source>
</evidence>
<dbReference type="Gene3D" id="3.40.190.10">
    <property type="entry name" value="Periplasmic binding protein-like II"/>
    <property type="match status" value="2"/>
</dbReference>
<organism evidence="13 14">
    <name type="scientific">Gordonia jinhuaensis</name>
    <dbReference type="NCBI Taxonomy" id="1517702"/>
    <lineage>
        <taxon>Bacteria</taxon>
        <taxon>Bacillati</taxon>
        <taxon>Actinomycetota</taxon>
        <taxon>Actinomycetes</taxon>
        <taxon>Mycobacteriales</taxon>
        <taxon>Gordoniaceae</taxon>
        <taxon>Gordonia</taxon>
    </lineage>
</organism>
<comment type="pathway">
    <text evidence="1 10">Amino-acid biosynthesis; L-phenylalanine biosynthesis; phenylpyruvate from prephenate: step 1/1.</text>
</comment>
<feature type="domain" description="ACT" evidence="12">
    <location>
        <begin position="203"/>
        <end position="279"/>
    </location>
</feature>
<evidence type="ECO:0000256" key="5">
    <source>
        <dbReference type="ARBA" id="ARBA00023141"/>
    </source>
</evidence>
<evidence type="ECO:0000259" key="12">
    <source>
        <dbReference type="PROSITE" id="PS51671"/>
    </source>
</evidence>
<dbReference type="EMBL" id="BMGC01000034">
    <property type="protein sequence ID" value="GGB43187.1"/>
    <property type="molecule type" value="Genomic_DNA"/>
</dbReference>
<dbReference type="InterPro" id="IPR008242">
    <property type="entry name" value="Chor_mutase/pphenate_deHydtase"/>
</dbReference>
<dbReference type="PROSITE" id="PS00858">
    <property type="entry name" value="PREPHENATE_DEHYDR_2"/>
    <property type="match status" value="1"/>
</dbReference>
<dbReference type="AlphaFoldDB" id="A0A916TFB5"/>
<sequence>MSTIAFFGPSGTFTEMALDAFLTDPLVADQVGAGSARVAASSPESVIEMVRDGAAEFGVVPIESSVEGSVPSTMDALAKGTRVQIVAETVLPVAFTIAAATALDPAQVQTLAAYPVAARQVRHSVAAMFPAAHFVPADSNAGAADDVRAGRADAAVTTGLAASMAGLVVLADRVADSDSATTRFVLLRQPGPVPLRTGSDRTSVVLDLPHEPGSLMRAMSEFASRGIDLTRIESRPQPREGEYFFFLDAVGHIEDPAVAEALAALHAAAREVVYLGSWPTAVRLGPPPPDHRDSLEWVESLRRGGR</sequence>
<keyword evidence="14" id="KW-1185">Reference proteome</keyword>
<dbReference type="PANTHER" id="PTHR21022">
    <property type="entry name" value="PREPHENATE DEHYDRATASE P PROTEIN"/>
    <property type="match status" value="1"/>
</dbReference>
<gene>
    <name evidence="10 13" type="primary">pheA</name>
    <name evidence="13" type="ORF">GCM10011489_33370</name>
</gene>
<dbReference type="SUPFAM" id="SSF53850">
    <property type="entry name" value="Periplasmic binding protein-like II"/>
    <property type="match status" value="1"/>
</dbReference>
<dbReference type="GO" id="GO:0005737">
    <property type="term" value="C:cytoplasm"/>
    <property type="evidence" value="ECO:0007669"/>
    <property type="project" value="TreeGrafter"/>
</dbReference>
<dbReference type="PIRSF" id="PIRSF001500">
    <property type="entry name" value="Chor_mut_pdt_Ppr"/>
    <property type="match status" value="1"/>
</dbReference>
<dbReference type="PANTHER" id="PTHR21022:SF19">
    <property type="entry name" value="PREPHENATE DEHYDRATASE-RELATED"/>
    <property type="match status" value="1"/>
</dbReference>
<keyword evidence="4 10" id="KW-0028">Amino-acid biosynthesis</keyword>
<name>A0A916TFB5_9ACTN</name>
<evidence type="ECO:0000256" key="4">
    <source>
        <dbReference type="ARBA" id="ARBA00022605"/>
    </source>
</evidence>
<dbReference type="Proteomes" id="UP000621454">
    <property type="component" value="Unassembled WGS sequence"/>
</dbReference>
<keyword evidence="6 10" id="KW-0584">Phenylalanine biosynthesis</keyword>
<dbReference type="Gene3D" id="3.30.70.260">
    <property type="match status" value="1"/>
</dbReference>
<dbReference type="NCBIfam" id="NF008865">
    <property type="entry name" value="PRK11898.1"/>
    <property type="match status" value="1"/>
</dbReference>
<feature type="domain" description="Prephenate dehydratase" evidence="11">
    <location>
        <begin position="3"/>
        <end position="189"/>
    </location>
</feature>
<evidence type="ECO:0000313" key="14">
    <source>
        <dbReference type="Proteomes" id="UP000621454"/>
    </source>
</evidence>
<protein>
    <recommendedName>
        <fullName evidence="3 10">Prephenate dehydratase</fullName>
        <shortName evidence="10">PDT</shortName>
        <ecNumber evidence="2 10">4.2.1.51</ecNumber>
    </recommendedName>
</protein>
<feature type="site" description="Essential for prephenate dehydratase activity" evidence="9">
    <location>
        <position position="182"/>
    </location>
</feature>
<dbReference type="SUPFAM" id="SSF55021">
    <property type="entry name" value="ACT-like"/>
    <property type="match status" value="1"/>
</dbReference>
<dbReference type="PROSITE" id="PS51671">
    <property type="entry name" value="ACT"/>
    <property type="match status" value="1"/>
</dbReference>
<evidence type="ECO:0000256" key="3">
    <source>
        <dbReference type="ARBA" id="ARBA00021872"/>
    </source>
</evidence>
<dbReference type="Pfam" id="PF00800">
    <property type="entry name" value="PDT"/>
    <property type="match status" value="1"/>
</dbReference>
<keyword evidence="5 10" id="KW-0057">Aromatic amino acid biosynthesis</keyword>
<dbReference type="FunFam" id="3.30.70.260:FF:000012">
    <property type="entry name" value="Prephenate dehydratase"/>
    <property type="match status" value="1"/>
</dbReference>
<evidence type="ECO:0000256" key="7">
    <source>
        <dbReference type="ARBA" id="ARBA00023239"/>
    </source>
</evidence>
<dbReference type="RefSeq" id="WP_188587914.1">
    <property type="nucleotide sequence ID" value="NZ_BMGC01000034.1"/>
</dbReference>